<organism evidence="2 3">
    <name type="scientific">Allocatelliglobosispora scoriae</name>
    <dbReference type="NCBI Taxonomy" id="643052"/>
    <lineage>
        <taxon>Bacteria</taxon>
        <taxon>Bacillati</taxon>
        <taxon>Actinomycetota</taxon>
        <taxon>Actinomycetes</taxon>
        <taxon>Micromonosporales</taxon>
        <taxon>Micromonosporaceae</taxon>
        <taxon>Allocatelliglobosispora</taxon>
    </lineage>
</organism>
<keyword evidence="2" id="KW-0131">Cell cycle</keyword>
<feature type="transmembrane region" description="Helical" evidence="1">
    <location>
        <begin position="135"/>
        <end position="156"/>
    </location>
</feature>
<feature type="transmembrane region" description="Helical" evidence="1">
    <location>
        <begin position="71"/>
        <end position="95"/>
    </location>
</feature>
<dbReference type="Proteomes" id="UP000587527">
    <property type="component" value="Unassembled WGS sequence"/>
</dbReference>
<reference evidence="2 3" key="1">
    <citation type="submission" date="2020-08" db="EMBL/GenBank/DDBJ databases">
        <title>Sequencing the genomes of 1000 actinobacteria strains.</title>
        <authorList>
            <person name="Klenk H.-P."/>
        </authorList>
    </citation>
    <scope>NUCLEOTIDE SEQUENCE [LARGE SCALE GENOMIC DNA]</scope>
    <source>
        <strain evidence="2 3">DSM 45362</strain>
    </source>
</reference>
<protein>
    <submittedName>
        <fullName evidence="2">Cell division septal protein FtsQ</fullName>
    </submittedName>
</protein>
<proteinExistence type="predicted"/>
<evidence type="ECO:0000313" key="2">
    <source>
        <dbReference type="EMBL" id="MBB5874019.1"/>
    </source>
</evidence>
<keyword evidence="2" id="KW-0132">Cell division</keyword>
<dbReference type="RefSeq" id="WP_221470624.1">
    <property type="nucleotide sequence ID" value="NZ_JACHMN010000003.1"/>
</dbReference>
<comment type="caution">
    <text evidence="2">The sequence shown here is derived from an EMBL/GenBank/DDBJ whole genome shotgun (WGS) entry which is preliminary data.</text>
</comment>
<keyword evidence="1" id="KW-0472">Membrane</keyword>
<sequence>MNHPPLERSTSARSGEYELERYRYILQQLNSVNENVHRYLTVYQTLATALGGGALLVFASRTSWGLTAATAKASIIGLLSLLTLVGLFCSMLIFVGMLSWLDYRREECELTDEAVYPGFRKPPNRRNFIRWHETYIIAFILTSTILLWVLTLSLLLPSIT</sequence>
<accession>A0A841C3Y1</accession>
<name>A0A841C3Y1_9ACTN</name>
<evidence type="ECO:0000313" key="3">
    <source>
        <dbReference type="Proteomes" id="UP000587527"/>
    </source>
</evidence>
<keyword evidence="1" id="KW-1133">Transmembrane helix</keyword>
<feature type="transmembrane region" description="Helical" evidence="1">
    <location>
        <begin position="40"/>
        <end position="59"/>
    </location>
</feature>
<evidence type="ECO:0000256" key="1">
    <source>
        <dbReference type="SAM" id="Phobius"/>
    </source>
</evidence>
<gene>
    <name evidence="2" type="ORF">F4553_007453</name>
</gene>
<keyword evidence="1" id="KW-0812">Transmembrane</keyword>
<dbReference type="GO" id="GO:0051301">
    <property type="term" value="P:cell division"/>
    <property type="evidence" value="ECO:0007669"/>
    <property type="project" value="UniProtKB-KW"/>
</dbReference>
<dbReference type="EMBL" id="JACHMN010000003">
    <property type="protein sequence ID" value="MBB5874019.1"/>
    <property type="molecule type" value="Genomic_DNA"/>
</dbReference>
<keyword evidence="3" id="KW-1185">Reference proteome</keyword>
<dbReference type="AlphaFoldDB" id="A0A841C3Y1"/>